<feature type="domain" description="DUF4130" evidence="1">
    <location>
        <begin position="87"/>
        <end position="254"/>
    </location>
</feature>
<dbReference type="RefSeq" id="WP_013188154.1">
    <property type="nucleotide sequence ID" value="NC_014230.1"/>
</dbReference>
<dbReference type="EMBL" id="CP002046">
    <property type="protein sequence ID" value="EAP86773.1"/>
    <property type="molecule type" value="Genomic_DNA"/>
</dbReference>
<dbReference type="STRING" id="216432.CA2559_12073"/>
<dbReference type="AlphaFoldDB" id="A3UAD7"/>
<proteinExistence type="predicted"/>
<protein>
    <recommendedName>
        <fullName evidence="1">DUF4130 domain-containing protein</fullName>
    </recommendedName>
</protein>
<name>A3UAD7_CROAH</name>
<evidence type="ECO:0000259" key="1">
    <source>
        <dbReference type="Pfam" id="PF13566"/>
    </source>
</evidence>
<keyword evidence="3" id="KW-1185">Reference proteome</keyword>
<dbReference type="InterPro" id="IPR023875">
    <property type="entry name" value="DNA_repair_put"/>
</dbReference>
<dbReference type="GeneID" id="89454131"/>
<dbReference type="KEGG" id="cat:CA2559_12073"/>
<accession>A3UAD7</accession>
<dbReference type="HOGENOM" id="CLU_068835_1_0_10"/>
<reference evidence="2 3" key="1">
    <citation type="journal article" date="2010" name="J. Bacteriol.">
        <title>The complete genome sequence of Croceibacter atlanticus HTCC2559T.</title>
        <authorList>
            <person name="Oh H.M."/>
            <person name="Kang I."/>
            <person name="Ferriera S."/>
            <person name="Giovannoni S.J."/>
            <person name="Cho J.C."/>
        </authorList>
    </citation>
    <scope>NUCLEOTIDE SEQUENCE [LARGE SCALE GENOMIC DNA]</scope>
    <source>
        <strain evidence="3">ATCC BAA-628 / HTCC2559 / KCTC 12090</strain>
    </source>
</reference>
<dbReference type="NCBIfam" id="TIGR03915">
    <property type="entry name" value="SAM_7_link_chp"/>
    <property type="match status" value="1"/>
</dbReference>
<sequence length="258" mass="30956">MTTRFTLNYDGTFDGFLTCVFEVYEKKIKIFNIQNITVAQDSLFAQSYAVQTEEVKANRVWSSLKKRLTPQACHQLYCAFLSERTGIEDVMLRYIQKSLKSKRSIATDFSDDDVLKVAQLAKMVNREKHRMEAFIRFRLTKNGVYFANCDPDFNVLPLIRKHFLKRYADQQWIIYDLKRDYGLYYNLHKVDIVNFQFDKNFDPTKTSSDMFDEDELVFQTLWRDYFKSTNIKSRKNMRLHIQHVPKRYWKYLSEKLPE</sequence>
<gene>
    <name evidence="2" type="ordered locus">CA2559_12073</name>
</gene>
<dbReference type="OrthoDB" id="5290748at2"/>
<dbReference type="eggNOG" id="COG1573">
    <property type="taxonomic scope" value="Bacteria"/>
</dbReference>
<dbReference type="Pfam" id="PF13566">
    <property type="entry name" value="DUF4130"/>
    <property type="match status" value="1"/>
</dbReference>
<dbReference type="Proteomes" id="UP000002297">
    <property type="component" value="Chromosome"/>
</dbReference>
<evidence type="ECO:0000313" key="3">
    <source>
        <dbReference type="Proteomes" id="UP000002297"/>
    </source>
</evidence>
<dbReference type="InterPro" id="IPR025404">
    <property type="entry name" value="DUF4130"/>
</dbReference>
<evidence type="ECO:0000313" key="2">
    <source>
        <dbReference type="EMBL" id="EAP86773.1"/>
    </source>
</evidence>
<organism evidence="2 3">
    <name type="scientific">Croceibacter atlanticus (strain ATCC BAA-628 / JCM 21780 / CIP 108009 / IAM 15332 / KCTC 12090 / HTCC2559)</name>
    <dbReference type="NCBI Taxonomy" id="216432"/>
    <lineage>
        <taxon>Bacteria</taxon>
        <taxon>Pseudomonadati</taxon>
        <taxon>Bacteroidota</taxon>
        <taxon>Flavobacteriia</taxon>
        <taxon>Flavobacteriales</taxon>
        <taxon>Flavobacteriaceae</taxon>
        <taxon>Croceibacter</taxon>
    </lineage>
</organism>